<protein>
    <recommendedName>
        <fullName evidence="3">Transposase</fullName>
    </recommendedName>
</protein>
<dbReference type="STRING" id="715226.ABI_36720"/>
<evidence type="ECO:0008006" key="3">
    <source>
        <dbReference type="Google" id="ProtNLM"/>
    </source>
</evidence>
<dbReference type="HOGENOM" id="CLU_3304015_0_0_5"/>
<name>F4QR05_9CAUL</name>
<dbReference type="EMBL" id="GL883079">
    <property type="protein sequence ID" value="EGF90642.1"/>
    <property type="molecule type" value="Genomic_DNA"/>
</dbReference>
<gene>
    <name evidence="1" type="ORF">ABI_36720</name>
</gene>
<reference evidence="2" key="1">
    <citation type="submission" date="2011-03" db="EMBL/GenBank/DDBJ databases">
        <title>Draft genome sequence of Brevundimonas diminuta.</title>
        <authorList>
            <person name="Brown P.J.B."/>
            <person name="Buechlein A."/>
            <person name="Hemmerich C."/>
            <person name="Brun Y.V."/>
        </authorList>
    </citation>
    <scope>NUCLEOTIDE SEQUENCE [LARGE SCALE GENOMIC DNA]</scope>
    <source>
        <strain evidence="2">C19</strain>
    </source>
</reference>
<proteinExistence type="predicted"/>
<sequence>MAKAAAMINHLVTTRATIQLDILSKLIWAARQLFKTKAL</sequence>
<keyword evidence="2" id="KW-1185">Reference proteome</keyword>
<accession>F4QR05</accession>
<organism evidence="1 2">
    <name type="scientific">Asticcacaulis biprosthecium C19</name>
    <dbReference type="NCBI Taxonomy" id="715226"/>
    <lineage>
        <taxon>Bacteria</taxon>
        <taxon>Pseudomonadati</taxon>
        <taxon>Pseudomonadota</taxon>
        <taxon>Alphaproteobacteria</taxon>
        <taxon>Caulobacterales</taxon>
        <taxon>Caulobacteraceae</taxon>
        <taxon>Asticcacaulis</taxon>
    </lineage>
</organism>
<evidence type="ECO:0000313" key="1">
    <source>
        <dbReference type="EMBL" id="EGF90642.1"/>
    </source>
</evidence>
<dbReference type="Proteomes" id="UP000006512">
    <property type="component" value="Unassembled WGS sequence"/>
</dbReference>
<dbReference type="AlphaFoldDB" id="F4QR05"/>
<evidence type="ECO:0000313" key="2">
    <source>
        <dbReference type="Proteomes" id="UP000006512"/>
    </source>
</evidence>